<keyword evidence="3" id="KW-0326">Glycosidase</keyword>
<reference evidence="9 10" key="1">
    <citation type="submission" date="2019-09" db="EMBL/GenBank/DDBJ databases">
        <title>Draft genome sequence of Ginsengibacter sp. BR5-29.</title>
        <authorList>
            <person name="Im W.-T."/>
        </authorList>
    </citation>
    <scope>NUCLEOTIDE SEQUENCE [LARGE SCALE GENOMIC DNA]</scope>
    <source>
        <strain evidence="9 10">BR5-29</strain>
    </source>
</reference>
<comment type="similarity">
    <text evidence="1">Belongs to the glycosyl hydrolase 2 family.</text>
</comment>
<dbReference type="InterPro" id="IPR032311">
    <property type="entry name" value="DUF4982"/>
</dbReference>
<dbReference type="InterPro" id="IPR040605">
    <property type="entry name" value="Glyco_hydro2_dom5"/>
</dbReference>
<feature type="domain" description="Glycoside hydrolase family 2" evidence="8">
    <location>
        <begin position="708"/>
        <end position="809"/>
    </location>
</feature>
<dbReference type="InterPro" id="IPR008979">
    <property type="entry name" value="Galactose-bd-like_sf"/>
</dbReference>
<dbReference type="InterPro" id="IPR017853">
    <property type="entry name" value="GH"/>
</dbReference>
<evidence type="ECO:0000259" key="4">
    <source>
        <dbReference type="Pfam" id="PF00703"/>
    </source>
</evidence>
<dbReference type="InterPro" id="IPR036156">
    <property type="entry name" value="Beta-gal/glucu_dom_sf"/>
</dbReference>
<dbReference type="NCBIfam" id="NF041463">
    <property type="entry name" value="GalB"/>
    <property type="match status" value="1"/>
</dbReference>
<comment type="caution">
    <text evidence="9">The sequence shown here is derived from an EMBL/GenBank/DDBJ whole genome shotgun (WGS) entry which is preliminary data.</text>
</comment>
<feature type="domain" description="Glycosyl hydrolases family 2 sugar binding" evidence="6">
    <location>
        <begin position="99"/>
        <end position="193"/>
    </location>
</feature>
<proteinExistence type="inferred from homology"/>
<evidence type="ECO:0000259" key="8">
    <source>
        <dbReference type="Pfam" id="PF18565"/>
    </source>
</evidence>
<dbReference type="SUPFAM" id="SSF49785">
    <property type="entry name" value="Galactose-binding domain-like"/>
    <property type="match status" value="1"/>
</dbReference>
<dbReference type="InterPro" id="IPR008964">
    <property type="entry name" value="Invasin/intimin_cell_adhesion"/>
</dbReference>
<dbReference type="InterPro" id="IPR006101">
    <property type="entry name" value="Glyco_hydro_2"/>
</dbReference>
<feature type="domain" description="Glycoside hydrolase family 2 catalytic" evidence="5">
    <location>
        <begin position="316"/>
        <end position="581"/>
    </location>
</feature>
<evidence type="ECO:0000256" key="3">
    <source>
        <dbReference type="ARBA" id="ARBA00023295"/>
    </source>
</evidence>
<evidence type="ECO:0000259" key="7">
    <source>
        <dbReference type="Pfam" id="PF16355"/>
    </source>
</evidence>
<dbReference type="GO" id="GO:0004553">
    <property type="term" value="F:hydrolase activity, hydrolyzing O-glycosyl compounds"/>
    <property type="evidence" value="ECO:0007669"/>
    <property type="project" value="InterPro"/>
</dbReference>
<dbReference type="Gene3D" id="2.60.40.10">
    <property type="entry name" value="Immunoglobulins"/>
    <property type="match status" value="3"/>
</dbReference>
<dbReference type="InterPro" id="IPR013783">
    <property type="entry name" value="Ig-like_fold"/>
</dbReference>
<keyword evidence="2 9" id="KW-0378">Hydrolase</keyword>
<dbReference type="Pfam" id="PF00703">
    <property type="entry name" value="Glyco_hydro_2"/>
    <property type="match status" value="1"/>
</dbReference>
<dbReference type="AlphaFoldDB" id="A0A5J5IPT3"/>
<evidence type="ECO:0000259" key="6">
    <source>
        <dbReference type="Pfam" id="PF02837"/>
    </source>
</evidence>
<organism evidence="9 10">
    <name type="scientific">Ginsengibacter hankyongi</name>
    <dbReference type="NCBI Taxonomy" id="2607284"/>
    <lineage>
        <taxon>Bacteria</taxon>
        <taxon>Pseudomonadati</taxon>
        <taxon>Bacteroidota</taxon>
        <taxon>Chitinophagia</taxon>
        <taxon>Chitinophagales</taxon>
        <taxon>Chitinophagaceae</taxon>
        <taxon>Ginsengibacter</taxon>
    </lineage>
</organism>
<dbReference type="PANTHER" id="PTHR42732">
    <property type="entry name" value="BETA-GALACTOSIDASE"/>
    <property type="match status" value="1"/>
</dbReference>
<protein>
    <submittedName>
        <fullName evidence="9">Glycoside hydrolase family 2 protein</fullName>
    </submittedName>
</protein>
<accession>A0A5J5IPT3</accession>
<dbReference type="Pfam" id="PF02837">
    <property type="entry name" value="Glyco_hydro_2_N"/>
    <property type="match status" value="1"/>
</dbReference>
<evidence type="ECO:0000259" key="5">
    <source>
        <dbReference type="Pfam" id="PF02836"/>
    </source>
</evidence>
<dbReference type="Pfam" id="PF16355">
    <property type="entry name" value="DUF4982"/>
    <property type="match status" value="1"/>
</dbReference>
<dbReference type="SUPFAM" id="SSF49303">
    <property type="entry name" value="beta-Galactosidase/glucuronidase domain"/>
    <property type="match status" value="1"/>
</dbReference>
<feature type="domain" description="DUF4982" evidence="7">
    <location>
        <begin position="631"/>
        <end position="693"/>
    </location>
</feature>
<evidence type="ECO:0000313" key="10">
    <source>
        <dbReference type="Proteomes" id="UP000326903"/>
    </source>
</evidence>
<dbReference type="InterPro" id="IPR006103">
    <property type="entry name" value="Glyco_hydro_2_cat"/>
</dbReference>
<dbReference type="InterPro" id="IPR006104">
    <property type="entry name" value="Glyco_hydro_2_N"/>
</dbReference>
<evidence type="ECO:0000256" key="2">
    <source>
        <dbReference type="ARBA" id="ARBA00022801"/>
    </source>
</evidence>
<dbReference type="Pfam" id="PF18565">
    <property type="entry name" value="Glyco_hydro2_C5"/>
    <property type="match status" value="1"/>
</dbReference>
<dbReference type="EMBL" id="VYQF01000001">
    <property type="protein sequence ID" value="KAA9042293.1"/>
    <property type="molecule type" value="Genomic_DNA"/>
</dbReference>
<evidence type="ECO:0000256" key="1">
    <source>
        <dbReference type="ARBA" id="ARBA00007401"/>
    </source>
</evidence>
<dbReference type="Gene3D" id="2.60.120.260">
    <property type="entry name" value="Galactose-binding domain-like"/>
    <property type="match status" value="1"/>
</dbReference>
<dbReference type="InterPro" id="IPR051913">
    <property type="entry name" value="GH2_Domain-Containing"/>
</dbReference>
<gene>
    <name evidence="9" type="ORF">FW778_07805</name>
</gene>
<dbReference type="PRINTS" id="PR00132">
    <property type="entry name" value="GLHYDRLASE2"/>
</dbReference>
<dbReference type="GO" id="GO:0005975">
    <property type="term" value="P:carbohydrate metabolic process"/>
    <property type="evidence" value="ECO:0007669"/>
    <property type="project" value="InterPro"/>
</dbReference>
<dbReference type="SUPFAM" id="SSF51445">
    <property type="entry name" value="(Trans)glycosidases"/>
    <property type="match status" value="1"/>
</dbReference>
<sequence>MASIFAFALCFTISKKTFSQQSGRTIKELRSGWLFIHKDISNGAQNVLDEKDWQKVEIPHDWAISGPFSEENDLQTTKVTEDGDRKAMLRSGRTAGLPYEGVGWYRKHLVFNEQDKGNAFSLEFDGAMSHAKVFLNDKFVGEWPYGYSSFSFDITRFINFGKDNVLAVRLENQVESARWYPGAGLYRNVRLVETSPVHIAHWGTFVTTPKISAALALVKIQTNIETGNGETGKISLETILFNQSNEKVGKNTSIQDIQKNNKFIQEVNISNPQLWSAEHPKLYYAVSKVKKGEQVIDQYRTIFGIRKINFHPQTGMTVNGIPTKLKGVCLHDDLGPLGMAINKSALRYRLKLLKQMGCNAVRGTHNPHAPEMLELCDELGFYYIDEAFDEWKAGKVKNGYHTLFDGWAKKDLEAMIERDRNHPALIMYSIGNEIREQGEKDGAKLTKYLTDICHANDATRPVTAAFNNMDSAIMNGLANAVDIPGWNYKPGFYTLLHQKHPKWIIYGSETASTVSSRGAYKLPAKIGIMKLWPDNQSSAYDLEYCSWSQLPDIEWKKQENDFVAGEFVWTGYDYLGEPTPYNANWPSRSSYFGIIDLSGIPKDRYYLYQSHWSNQKVLHILPHWNWKGHEGEVVPVFVYTNYPSAEVFINGKSYGKKTFDKNSLLDSYRLRWENTIYQPGELKVVAYEKNGKVAETKVIKTAGSPSTIELKSNTTQLSANGEDLAFITVSIKDIYGNLCPLADNVVHFKVTGEGKLRAVGNGNSASLEPFEADYRKAFYGKCMAIIQSGHQTGKVTIEASGVGLKASNLTLEISTK</sequence>
<keyword evidence="10" id="KW-1185">Reference proteome</keyword>
<dbReference type="PANTHER" id="PTHR42732:SF1">
    <property type="entry name" value="BETA-MANNOSIDASE"/>
    <property type="match status" value="1"/>
</dbReference>
<name>A0A5J5IPT3_9BACT</name>
<dbReference type="Proteomes" id="UP000326903">
    <property type="component" value="Unassembled WGS sequence"/>
</dbReference>
<evidence type="ECO:0000313" key="9">
    <source>
        <dbReference type="EMBL" id="KAA9042293.1"/>
    </source>
</evidence>
<feature type="domain" description="Glycoside hydrolase family 2 immunoglobulin-like beta-sandwich" evidence="4">
    <location>
        <begin position="198"/>
        <end position="306"/>
    </location>
</feature>
<dbReference type="InterPro" id="IPR006102">
    <property type="entry name" value="Ig-like_GH2"/>
</dbReference>
<dbReference type="InterPro" id="IPR048229">
    <property type="entry name" value="GalB-like"/>
</dbReference>
<dbReference type="Pfam" id="PF02836">
    <property type="entry name" value="Glyco_hydro_2_C"/>
    <property type="match status" value="1"/>
</dbReference>
<dbReference type="Gene3D" id="3.20.20.80">
    <property type="entry name" value="Glycosidases"/>
    <property type="match status" value="1"/>
</dbReference>
<dbReference type="SUPFAM" id="SSF49373">
    <property type="entry name" value="Invasin/intimin cell-adhesion fragments"/>
    <property type="match status" value="1"/>
</dbReference>